<feature type="coiled-coil region" evidence="7">
    <location>
        <begin position="157"/>
        <end position="191"/>
    </location>
</feature>
<dbReference type="PRINTS" id="PR01407">
    <property type="entry name" value="BUTYPHLNCDUF"/>
</dbReference>
<gene>
    <name evidence="10" type="primary">LOC114661977</name>
</gene>
<feature type="domain" description="RING-type" evidence="8">
    <location>
        <begin position="15"/>
        <end position="55"/>
    </location>
</feature>
<dbReference type="InterPro" id="IPR017907">
    <property type="entry name" value="Znf_RING_CS"/>
</dbReference>
<dbReference type="SUPFAM" id="SSF49899">
    <property type="entry name" value="Concanavalin A-like lectins/glucanases"/>
    <property type="match status" value="1"/>
</dbReference>
<keyword evidence="2" id="KW-0479">Metal-binding</keyword>
<dbReference type="Gene3D" id="3.30.40.10">
    <property type="entry name" value="Zinc/RING finger domain, C3HC4 (zinc finger)"/>
    <property type="match status" value="1"/>
</dbReference>
<dbReference type="Pfam" id="PF25600">
    <property type="entry name" value="TRIM_CC"/>
    <property type="match status" value="1"/>
</dbReference>
<reference evidence="10" key="1">
    <citation type="submission" date="2021-06" db="EMBL/GenBank/DDBJ databases">
        <authorList>
            <consortium name="Wellcome Sanger Institute Data Sharing"/>
        </authorList>
    </citation>
    <scope>NUCLEOTIDE SEQUENCE [LARGE SCALE GENOMIC DNA]</scope>
</reference>
<evidence type="ECO:0000259" key="8">
    <source>
        <dbReference type="PROSITE" id="PS50089"/>
    </source>
</evidence>
<evidence type="ECO:0000256" key="6">
    <source>
        <dbReference type="PROSITE-ProRule" id="PRU00175"/>
    </source>
</evidence>
<dbReference type="Gene3D" id="2.60.120.920">
    <property type="match status" value="1"/>
</dbReference>
<evidence type="ECO:0000313" key="10">
    <source>
        <dbReference type="Ensembl" id="ENSECRP00000024320.1"/>
    </source>
</evidence>
<dbReference type="PANTHER" id="PTHR25465:SF14">
    <property type="entry name" value="E3 UBIQUITIN-PROTEIN LIGASE TRIM65"/>
    <property type="match status" value="1"/>
</dbReference>
<dbReference type="PROSITE" id="PS50089">
    <property type="entry name" value="ZF_RING_2"/>
    <property type="match status" value="1"/>
</dbReference>
<evidence type="ECO:0000256" key="3">
    <source>
        <dbReference type="ARBA" id="ARBA00022771"/>
    </source>
</evidence>
<dbReference type="AlphaFoldDB" id="A0A8C4T1F6"/>
<dbReference type="InterPro" id="IPR001841">
    <property type="entry name" value="Znf_RING"/>
</dbReference>
<evidence type="ECO:0000259" key="9">
    <source>
        <dbReference type="PROSITE" id="PS50188"/>
    </source>
</evidence>
<dbReference type="Ensembl" id="ENSECRT00000024854.1">
    <property type="protein sequence ID" value="ENSECRP00000024320.1"/>
    <property type="gene ID" value="ENSECRG00000016471.1"/>
</dbReference>
<dbReference type="SMART" id="SM00589">
    <property type="entry name" value="PRY"/>
    <property type="match status" value="1"/>
</dbReference>
<dbReference type="InterPro" id="IPR043136">
    <property type="entry name" value="B30.2/SPRY_sf"/>
</dbReference>
<feature type="coiled-coil region" evidence="7">
    <location>
        <begin position="215"/>
        <end position="259"/>
    </location>
</feature>
<dbReference type="Pfam" id="PF13765">
    <property type="entry name" value="PRY"/>
    <property type="match status" value="1"/>
</dbReference>
<keyword evidence="11" id="KW-1185">Reference proteome</keyword>
<evidence type="ECO:0000256" key="5">
    <source>
        <dbReference type="ARBA" id="ARBA00022859"/>
    </source>
</evidence>
<evidence type="ECO:0000256" key="2">
    <source>
        <dbReference type="ARBA" id="ARBA00022723"/>
    </source>
</evidence>
<organism evidence="10 11">
    <name type="scientific">Erpetoichthys calabaricus</name>
    <name type="common">Rope fish</name>
    <name type="synonym">Calamoichthys calabaricus</name>
    <dbReference type="NCBI Taxonomy" id="27687"/>
    <lineage>
        <taxon>Eukaryota</taxon>
        <taxon>Metazoa</taxon>
        <taxon>Chordata</taxon>
        <taxon>Craniata</taxon>
        <taxon>Vertebrata</taxon>
        <taxon>Euteleostomi</taxon>
        <taxon>Actinopterygii</taxon>
        <taxon>Polypteriformes</taxon>
        <taxon>Polypteridae</taxon>
        <taxon>Erpetoichthys</taxon>
    </lineage>
</organism>
<reference evidence="10" key="2">
    <citation type="submission" date="2025-08" db="UniProtKB">
        <authorList>
            <consortium name="Ensembl"/>
        </authorList>
    </citation>
    <scope>IDENTIFICATION</scope>
</reference>
<dbReference type="InterPro" id="IPR003877">
    <property type="entry name" value="SPRY_dom"/>
</dbReference>
<sequence length="537" mass="61756">MAEGNSSAVQESLTCSICLDTLKDPVSIPCGHNYCKECLSNFWDQADSCSCPQCRETFNPRPVLQKNTQMEEIIERLMNQQIESPPHVSLHEAHIEAPEKNHNLIPPAPVGSQPMNLCNQHEKALGSSCRTEPECICSGGHKGCEIEEPETERAEKQLQMEKSLTEIQKRIEESERKLKEMRQTVSTIKISAEKEVQENEKVFNGLIHSIEEAHKKETERIKAQEKIKVEEVERVMEKLEKEIEELKRRNAEMTELLQTGDHIHFLQAFSSLCFSPEEDIPVMTKLSSENLRKRLNQLKNQVDEMNMWDTQKITTEVNKAQLSILQSPTPDIREEFLQYSCHLTLNPNTANKHLHLSEENKKVVWMRENNLFSDHPERFDSFEQVLCREGLSGGRFYWEVIWSGREAEIGVTYKGISRKGDGDKCLLGYNDKSWCLFCYNYTYCVQHKDERIKITSPCCSRIGIYLDHPAGLLSFYSISDTLTLLHSFQTTFTEPLYPGFGLYFVDSSIAICSLTSQKNHGVKNKKRKFSESINFDV</sequence>
<keyword evidence="7" id="KW-0175">Coiled coil</keyword>
<dbReference type="PANTHER" id="PTHR25465">
    <property type="entry name" value="B-BOX DOMAIN CONTAINING"/>
    <property type="match status" value="1"/>
</dbReference>
<feature type="domain" description="B30.2/SPRY" evidence="9">
    <location>
        <begin position="323"/>
        <end position="518"/>
    </location>
</feature>
<accession>A0A8C4T1F6</accession>
<dbReference type="InterPro" id="IPR051051">
    <property type="entry name" value="E3_ubiq-ligase_TRIM/RNF"/>
</dbReference>
<name>A0A8C4T1F6_ERPCA</name>
<dbReference type="Pfam" id="PF00622">
    <property type="entry name" value="SPRY"/>
    <property type="match status" value="1"/>
</dbReference>
<evidence type="ECO:0000256" key="1">
    <source>
        <dbReference type="ARBA" id="ARBA00022588"/>
    </source>
</evidence>
<keyword evidence="1" id="KW-0399">Innate immunity</keyword>
<dbReference type="Gene3D" id="3.30.160.60">
    <property type="entry name" value="Classic Zinc Finger"/>
    <property type="match status" value="1"/>
</dbReference>
<dbReference type="InterPro" id="IPR001870">
    <property type="entry name" value="B30.2/SPRY"/>
</dbReference>
<evidence type="ECO:0000256" key="4">
    <source>
        <dbReference type="ARBA" id="ARBA00022833"/>
    </source>
</evidence>
<dbReference type="InterPro" id="IPR058030">
    <property type="entry name" value="TRIM8/14/16/25/29/45/65_CC"/>
</dbReference>
<protein>
    <submittedName>
        <fullName evidence="10">Tripartite motif-containing protein 16-like protein</fullName>
    </submittedName>
</protein>
<dbReference type="Proteomes" id="UP000694620">
    <property type="component" value="Chromosome 12"/>
</dbReference>
<dbReference type="SUPFAM" id="SSF57850">
    <property type="entry name" value="RING/U-box"/>
    <property type="match status" value="1"/>
</dbReference>
<dbReference type="InterPro" id="IPR013083">
    <property type="entry name" value="Znf_RING/FYVE/PHD"/>
</dbReference>
<dbReference type="SMART" id="SM00449">
    <property type="entry name" value="SPRY"/>
    <property type="match status" value="1"/>
</dbReference>
<dbReference type="GeneTree" id="ENSGT01150000286950"/>
<dbReference type="SMART" id="SM00184">
    <property type="entry name" value="RING"/>
    <property type="match status" value="1"/>
</dbReference>
<dbReference type="PROSITE" id="PS50188">
    <property type="entry name" value="B302_SPRY"/>
    <property type="match status" value="1"/>
</dbReference>
<evidence type="ECO:0000313" key="11">
    <source>
        <dbReference type="Proteomes" id="UP000694620"/>
    </source>
</evidence>
<proteinExistence type="predicted"/>
<dbReference type="SUPFAM" id="SSF57845">
    <property type="entry name" value="B-box zinc-binding domain"/>
    <property type="match status" value="1"/>
</dbReference>
<dbReference type="InterPro" id="IPR013320">
    <property type="entry name" value="ConA-like_dom_sf"/>
</dbReference>
<keyword evidence="4" id="KW-0862">Zinc</keyword>
<evidence type="ECO:0000256" key="7">
    <source>
        <dbReference type="SAM" id="Coils"/>
    </source>
</evidence>
<keyword evidence="5" id="KW-0391">Immunity</keyword>
<keyword evidence="3 6" id="KW-0863">Zinc-finger</keyword>
<dbReference type="Pfam" id="PF15227">
    <property type="entry name" value="zf-C3HC4_4"/>
    <property type="match status" value="1"/>
</dbReference>
<dbReference type="InterPro" id="IPR003879">
    <property type="entry name" value="Butyrophylin_SPRY"/>
</dbReference>
<dbReference type="InterPro" id="IPR006574">
    <property type="entry name" value="PRY"/>
</dbReference>
<dbReference type="GO" id="GO:0005737">
    <property type="term" value="C:cytoplasm"/>
    <property type="evidence" value="ECO:0007669"/>
    <property type="project" value="UniProtKB-ARBA"/>
</dbReference>
<dbReference type="GO" id="GO:0045087">
    <property type="term" value="P:innate immune response"/>
    <property type="evidence" value="ECO:0007669"/>
    <property type="project" value="UniProtKB-KW"/>
</dbReference>
<dbReference type="GO" id="GO:0008270">
    <property type="term" value="F:zinc ion binding"/>
    <property type="evidence" value="ECO:0007669"/>
    <property type="project" value="UniProtKB-KW"/>
</dbReference>
<reference evidence="10" key="3">
    <citation type="submission" date="2025-09" db="UniProtKB">
        <authorList>
            <consortium name="Ensembl"/>
        </authorList>
    </citation>
    <scope>IDENTIFICATION</scope>
</reference>
<dbReference type="PROSITE" id="PS00518">
    <property type="entry name" value="ZF_RING_1"/>
    <property type="match status" value="1"/>
</dbReference>
<dbReference type="CDD" id="cd16040">
    <property type="entry name" value="SPRY_PRY_SNTX"/>
    <property type="match status" value="1"/>
</dbReference>